<sequence length="401" mass="46364">MRPRNDILAVFSTFIQFADDRFECWMPMPRLEQRMRQLLQQHPTEKSDVFWALHWYRLLDHSPQAMEHLWAYLQEPCYRAADQVTRRFPMVQYSVADSFQIAIVHSPRILRGYNPDYGSKLKAYAHTAFGNYIRDQLRQQQEIHISSDWGLLRRLSQTQLNEALLAVGFIHTAPLLLLWQCFRAVCTPTPGRSARGLSDPSEDQLHAIARRFQQLSHQLPPNPKGDEDHSLASDPQQLKQELIQLATIARNYLNPSITSLNQRQYDDSTEEPINTIAASETPMAQLVGNETYAEQQKQIQQINTVLTAAIKTLSAAQQTLLTLYYQEKLTQSTIAQKTNIQQYKVSRQLQRIRQKLLLSVVNWGQTTVHISPECDVLENVSDVIHEWLQHHYAPEPSEDSK</sequence>
<organism evidence="6 7">
    <name type="scientific">Leptothoe kymatousa TAU-MAC 1615</name>
    <dbReference type="NCBI Taxonomy" id="2364775"/>
    <lineage>
        <taxon>Bacteria</taxon>
        <taxon>Bacillati</taxon>
        <taxon>Cyanobacteriota</taxon>
        <taxon>Cyanophyceae</taxon>
        <taxon>Nodosilineales</taxon>
        <taxon>Cymatolegaceae</taxon>
        <taxon>Leptothoe</taxon>
        <taxon>Leptothoe kymatousa</taxon>
    </lineage>
</organism>
<protein>
    <submittedName>
        <fullName evidence="6">Sigma-70 family RNA polymerase sigma factor</fullName>
    </submittedName>
</protein>
<keyword evidence="3" id="KW-0238">DNA-binding</keyword>
<accession>A0ABS5Y364</accession>
<feature type="domain" description="RNA polymerase sigma-70 region 4" evidence="5">
    <location>
        <begin position="309"/>
        <end position="356"/>
    </location>
</feature>
<dbReference type="EMBL" id="JADOER010000004">
    <property type="protein sequence ID" value="MBT9311953.1"/>
    <property type="molecule type" value="Genomic_DNA"/>
</dbReference>
<proteinExistence type="predicted"/>
<dbReference type="Pfam" id="PF04545">
    <property type="entry name" value="Sigma70_r4"/>
    <property type="match status" value="1"/>
</dbReference>
<dbReference type="RefSeq" id="WP_215617805.1">
    <property type="nucleotide sequence ID" value="NZ_JADOER010000004.1"/>
</dbReference>
<name>A0ABS5Y364_9CYAN</name>
<gene>
    <name evidence="6" type="ORF">IXB28_07020</name>
</gene>
<keyword evidence="4" id="KW-0804">Transcription</keyword>
<keyword evidence="2" id="KW-0731">Sigma factor</keyword>
<dbReference type="NCBIfam" id="TIGR02937">
    <property type="entry name" value="sigma70-ECF"/>
    <property type="match status" value="1"/>
</dbReference>
<dbReference type="PANTHER" id="PTHR30385">
    <property type="entry name" value="SIGMA FACTOR F FLAGELLAR"/>
    <property type="match status" value="1"/>
</dbReference>
<dbReference type="CDD" id="cd06171">
    <property type="entry name" value="Sigma70_r4"/>
    <property type="match status" value="1"/>
</dbReference>
<evidence type="ECO:0000256" key="2">
    <source>
        <dbReference type="ARBA" id="ARBA00023082"/>
    </source>
</evidence>
<evidence type="ECO:0000313" key="6">
    <source>
        <dbReference type="EMBL" id="MBT9311953.1"/>
    </source>
</evidence>
<dbReference type="PANTHER" id="PTHR30385:SF7">
    <property type="entry name" value="RNA POLYMERASE SIGMA FACTOR FLIA"/>
    <property type="match status" value="1"/>
</dbReference>
<dbReference type="InterPro" id="IPR007630">
    <property type="entry name" value="RNA_pol_sigma70_r4"/>
</dbReference>
<evidence type="ECO:0000259" key="5">
    <source>
        <dbReference type="Pfam" id="PF04545"/>
    </source>
</evidence>
<comment type="caution">
    <text evidence="6">The sequence shown here is derived from an EMBL/GenBank/DDBJ whole genome shotgun (WGS) entry which is preliminary data.</text>
</comment>
<evidence type="ECO:0000256" key="3">
    <source>
        <dbReference type="ARBA" id="ARBA00023125"/>
    </source>
</evidence>
<evidence type="ECO:0000256" key="4">
    <source>
        <dbReference type="ARBA" id="ARBA00023163"/>
    </source>
</evidence>
<dbReference type="InterPro" id="IPR014284">
    <property type="entry name" value="RNA_pol_sigma-70_dom"/>
</dbReference>
<dbReference type="Gene3D" id="1.10.10.10">
    <property type="entry name" value="Winged helix-like DNA-binding domain superfamily/Winged helix DNA-binding domain"/>
    <property type="match status" value="1"/>
</dbReference>
<dbReference type="Proteomes" id="UP001196661">
    <property type="component" value="Unassembled WGS sequence"/>
</dbReference>
<keyword evidence="1" id="KW-0805">Transcription regulation</keyword>
<dbReference type="InterPro" id="IPR013324">
    <property type="entry name" value="RNA_pol_sigma_r3/r4-like"/>
</dbReference>
<reference evidence="6 7" key="1">
    <citation type="journal article" date="2021" name="Mar. Drugs">
        <title>Genome Reduction and Secondary Metabolism of the Marine Sponge-Associated Cyanobacterium Leptothoe.</title>
        <authorList>
            <person name="Konstantinou D."/>
            <person name="Popin R.V."/>
            <person name="Fewer D.P."/>
            <person name="Sivonen K."/>
            <person name="Gkelis S."/>
        </authorList>
    </citation>
    <scope>NUCLEOTIDE SEQUENCE [LARGE SCALE GENOMIC DNA]</scope>
    <source>
        <strain evidence="6 7">TAU-MAC 1615</strain>
    </source>
</reference>
<dbReference type="InterPro" id="IPR036388">
    <property type="entry name" value="WH-like_DNA-bd_sf"/>
</dbReference>
<dbReference type="SUPFAM" id="SSF88659">
    <property type="entry name" value="Sigma3 and sigma4 domains of RNA polymerase sigma factors"/>
    <property type="match status" value="1"/>
</dbReference>
<evidence type="ECO:0000256" key="1">
    <source>
        <dbReference type="ARBA" id="ARBA00023015"/>
    </source>
</evidence>
<keyword evidence="7" id="KW-1185">Reference proteome</keyword>
<evidence type="ECO:0000313" key="7">
    <source>
        <dbReference type="Proteomes" id="UP001196661"/>
    </source>
</evidence>